<proteinExistence type="predicted"/>
<evidence type="ECO:0000313" key="1">
    <source>
        <dbReference type="EMBL" id="MCA9397450.1"/>
    </source>
</evidence>
<reference evidence="1" key="2">
    <citation type="journal article" date="2021" name="Microbiome">
        <title>Successional dynamics and alternative stable states in a saline activated sludge microbial community over 9 years.</title>
        <authorList>
            <person name="Wang Y."/>
            <person name="Ye J."/>
            <person name="Ju F."/>
            <person name="Liu L."/>
            <person name="Boyd J.A."/>
            <person name="Deng Y."/>
            <person name="Parks D.H."/>
            <person name="Jiang X."/>
            <person name="Yin X."/>
            <person name="Woodcroft B.J."/>
            <person name="Tyson G.W."/>
            <person name="Hugenholtz P."/>
            <person name="Polz M.F."/>
            <person name="Zhang T."/>
        </authorList>
    </citation>
    <scope>NUCLEOTIDE SEQUENCE</scope>
    <source>
        <strain evidence="1">HKST-UBA02</strain>
    </source>
</reference>
<dbReference type="EMBL" id="JAGQKY010000040">
    <property type="protein sequence ID" value="MCA9397450.1"/>
    <property type="molecule type" value="Genomic_DNA"/>
</dbReference>
<protein>
    <submittedName>
        <fullName evidence="1">Uncharacterized protein</fullName>
    </submittedName>
</protein>
<reference evidence="1" key="1">
    <citation type="submission" date="2020-04" db="EMBL/GenBank/DDBJ databases">
        <authorList>
            <person name="Zhang T."/>
        </authorList>
    </citation>
    <scope>NUCLEOTIDE SEQUENCE</scope>
    <source>
        <strain evidence="1">HKST-UBA02</strain>
    </source>
</reference>
<dbReference type="AlphaFoldDB" id="A0A955RX42"/>
<sequence>MMNYIFNQYLQIMENDLTNTFLEAVITFLKKTGKSEDIAALLMEIKAEEPSLLHDFLIELSLTADPSEEEGVGCYSIEHIEHAYEEFKAQGTTNLLNSLK</sequence>
<gene>
    <name evidence="1" type="ORF">KC573_01360</name>
</gene>
<organism evidence="1 2">
    <name type="scientific">candidate division WWE3 bacterium</name>
    <dbReference type="NCBI Taxonomy" id="2053526"/>
    <lineage>
        <taxon>Bacteria</taxon>
        <taxon>Katanobacteria</taxon>
    </lineage>
</organism>
<accession>A0A955RX42</accession>
<evidence type="ECO:0000313" key="2">
    <source>
        <dbReference type="Proteomes" id="UP000699691"/>
    </source>
</evidence>
<comment type="caution">
    <text evidence="1">The sequence shown here is derived from an EMBL/GenBank/DDBJ whole genome shotgun (WGS) entry which is preliminary data.</text>
</comment>
<name>A0A955RX42_UNCKA</name>
<dbReference type="Proteomes" id="UP000699691">
    <property type="component" value="Unassembled WGS sequence"/>
</dbReference>